<evidence type="ECO:0008006" key="3">
    <source>
        <dbReference type="Google" id="ProtNLM"/>
    </source>
</evidence>
<dbReference type="InterPro" id="IPR012337">
    <property type="entry name" value="RNaseH-like_sf"/>
</dbReference>
<reference evidence="1 2" key="1">
    <citation type="journal article" date="2023" name="Ecotoxicol. Environ. Saf.">
        <title>Mercury remediation potential of mercury-resistant strain Rheinheimera metallidurans sp. nov. isolated from a municipal waste dumping site.</title>
        <authorList>
            <person name="Yadav V."/>
            <person name="Manjhi A."/>
            <person name="Vadakedath N."/>
        </authorList>
    </citation>
    <scope>NUCLEOTIDE SEQUENCE [LARGE SCALE GENOMIC DNA]</scope>
    <source>
        <strain evidence="1 2">E-49</strain>
    </source>
</reference>
<dbReference type="RefSeq" id="WP_335734207.1">
    <property type="nucleotide sequence ID" value="NZ_JALAAR010000001.1"/>
</dbReference>
<name>A0ABU8C2M5_9GAMM</name>
<protein>
    <recommendedName>
        <fullName evidence="3">Mu transposase, C-terminal</fullName>
    </recommendedName>
</protein>
<proteinExistence type="predicted"/>
<dbReference type="EMBL" id="JALAAR010000001">
    <property type="protein sequence ID" value="MEH8015787.1"/>
    <property type="molecule type" value="Genomic_DNA"/>
</dbReference>
<dbReference type="InterPro" id="IPR036397">
    <property type="entry name" value="RNaseH_sf"/>
</dbReference>
<accession>A0ABU8C2M5</accession>
<sequence>MGRIKKGDFKKPVIFTSEQLIEHCRAYSLTAGEYALPPELSFSDKVLTARGRAEWIMRRDEKWALLRPLTSADLIEQYLFGDGINCEILAEVDSGGWANKSAYYRELNRYIALGMTKNALLPVGLKHIGTNSQFAQRTKRGRKPRFTEKQTRGICEADKKNILAVINVFKSAKRKFSIHNAYELFDAKYQRTEMLRDLGDGTQHSILVPYAKSDCISYDQFYYHFRRLINPETLAKVQHGHLKYAKDIAPRTGSARDGVLGATHRYEVDATILDIYVAYPYEAGLSVGRPVLYLVIDVQSSMIVGMYLGFSGPDWAGVVQALANACLDKVEFARRYGVNIANDDWPAHHIPNEITIDNGREYKDCLISSALKSLLGIKAVNLAAAYRGDCKGTVERKFGIVNDNLIHHLPGAIFKQQERTESHPSNDATYTYQQVVGILIHEIIYQNKSADRLKRLGFKAAIDGCETNPEAIYLHSVQNDMAGGRPTTAEDQARVFWAFLPEEEATVTDHGINFGGLEYISDHPILISMFKSAAKKRVKIPIKRLKDYVNHIWHCSDDGEFIRLELKMINNDSRYVCQPWEIAEHRLFEEKSITHDAKDKERYLRAERDTKIDALISNAADKSTFSTAKASTRKSMLPGIKLRKEEQQKQLREAEGAVLTRALMQPGDSQQERIADGDLYDIDSELF</sequence>
<gene>
    <name evidence="1" type="ORF">MN202_00955</name>
</gene>
<dbReference type="SUPFAM" id="SSF53098">
    <property type="entry name" value="Ribonuclease H-like"/>
    <property type="match status" value="1"/>
</dbReference>
<evidence type="ECO:0000313" key="2">
    <source>
        <dbReference type="Proteomes" id="UP001375382"/>
    </source>
</evidence>
<organism evidence="1 2">
    <name type="scientific">Rheinheimera muenzenbergensis</name>
    <dbReference type="NCBI Taxonomy" id="1193628"/>
    <lineage>
        <taxon>Bacteria</taxon>
        <taxon>Pseudomonadati</taxon>
        <taxon>Pseudomonadota</taxon>
        <taxon>Gammaproteobacteria</taxon>
        <taxon>Chromatiales</taxon>
        <taxon>Chromatiaceae</taxon>
        <taxon>Rheinheimera</taxon>
    </lineage>
</organism>
<dbReference type="Gene3D" id="3.30.420.10">
    <property type="entry name" value="Ribonuclease H-like superfamily/Ribonuclease H"/>
    <property type="match status" value="1"/>
</dbReference>
<comment type="caution">
    <text evidence="1">The sequence shown here is derived from an EMBL/GenBank/DDBJ whole genome shotgun (WGS) entry which is preliminary data.</text>
</comment>
<keyword evidence="2" id="KW-1185">Reference proteome</keyword>
<dbReference type="Proteomes" id="UP001375382">
    <property type="component" value="Unassembled WGS sequence"/>
</dbReference>
<evidence type="ECO:0000313" key="1">
    <source>
        <dbReference type="EMBL" id="MEH8015787.1"/>
    </source>
</evidence>